<dbReference type="InterPro" id="IPR007111">
    <property type="entry name" value="NACHT_NTPase"/>
</dbReference>
<proteinExistence type="predicted"/>
<dbReference type="SUPFAM" id="SSF52540">
    <property type="entry name" value="P-loop containing nucleoside triphosphate hydrolases"/>
    <property type="match status" value="1"/>
</dbReference>
<evidence type="ECO:0000313" key="2">
    <source>
        <dbReference type="EMBL" id="CAD5126555.1"/>
    </source>
</evidence>
<feature type="domain" description="NACHT" evidence="1">
    <location>
        <begin position="172"/>
        <end position="269"/>
    </location>
</feature>
<comment type="caution">
    <text evidence="2">The sequence shown here is derived from an EMBL/GenBank/DDBJ whole genome shotgun (WGS) entry which is preliminary data.</text>
</comment>
<organism evidence="2 3">
    <name type="scientific">Dimorphilus gyrociliatus</name>
    <dbReference type="NCBI Taxonomy" id="2664684"/>
    <lineage>
        <taxon>Eukaryota</taxon>
        <taxon>Metazoa</taxon>
        <taxon>Spiralia</taxon>
        <taxon>Lophotrochozoa</taxon>
        <taxon>Annelida</taxon>
        <taxon>Polychaeta</taxon>
        <taxon>Polychaeta incertae sedis</taxon>
        <taxon>Dinophilidae</taxon>
        <taxon>Dimorphilus</taxon>
    </lineage>
</organism>
<keyword evidence="3" id="KW-1185">Reference proteome</keyword>
<evidence type="ECO:0000313" key="3">
    <source>
        <dbReference type="Proteomes" id="UP000549394"/>
    </source>
</evidence>
<dbReference type="Proteomes" id="UP000549394">
    <property type="component" value="Unassembled WGS sequence"/>
</dbReference>
<dbReference type="EMBL" id="CAJFCJ010000061">
    <property type="protein sequence ID" value="CAD5126555.1"/>
    <property type="molecule type" value="Genomic_DNA"/>
</dbReference>
<dbReference type="OrthoDB" id="120976at2759"/>
<protein>
    <recommendedName>
        <fullName evidence="1">NACHT domain-containing protein</fullName>
    </recommendedName>
</protein>
<name>A0A7I8WEM5_9ANNE</name>
<reference evidence="2 3" key="1">
    <citation type="submission" date="2020-08" db="EMBL/GenBank/DDBJ databases">
        <authorList>
            <person name="Hejnol A."/>
        </authorList>
    </citation>
    <scope>NUCLEOTIDE SEQUENCE [LARGE SCALE GENOMIC DNA]</scope>
</reference>
<dbReference type="InterPro" id="IPR027417">
    <property type="entry name" value="P-loop_NTPase"/>
</dbReference>
<dbReference type="PANTHER" id="PTHR46844:SF1">
    <property type="entry name" value="SLR5058 PROTEIN"/>
    <property type="match status" value="1"/>
</dbReference>
<gene>
    <name evidence="2" type="ORF">DGYR_LOCUS13793</name>
</gene>
<dbReference type="PANTHER" id="PTHR46844">
    <property type="entry name" value="SLR5058 PROTEIN"/>
    <property type="match status" value="1"/>
</dbReference>
<dbReference type="Gene3D" id="3.40.50.300">
    <property type="entry name" value="P-loop containing nucleotide triphosphate hydrolases"/>
    <property type="match status" value="1"/>
</dbReference>
<dbReference type="AlphaFoldDB" id="A0A7I8WEM5"/>
<accession>A0A7I8WEM5</accession>
<dbReference type="Pfam" id="PF05729">
    <property type="entry name" value="NACHT"/>
    <property type="match status" value="1"/>
</dbReference>
<sequence>MDENKQFDILVNSESMRRYAFASCKEQFKLKANPEYMYNLLITLLPKEIKTVEFLNLKEPPSPEGIEKLWELLENLNIRNSLMILKNADLRMIADNIEKAWSRLINEVKEKHSNEHSFVQVLPFGKKYRFQVKDIVTPIEVIKINKSMFKQCQLPTEITFYTFHEVLLTDFGKIVIQGEPGIGKSVHVKYLLNSWANNKWKEFNDKLFLLISIKDVFIESRLNNNTSLYQLIKEQNFPKDSCIDETMIKEWFKEKRKDIILFIDGADELNSGDNNSNSWVTSLNSIIEGVNCSLPTVVWCRNWRAEEILFSCDLALELIGFNRQQLKEFFQKFEDNTKCNSFIEELDKANIGMLKRNMKIKSTKIFS</sequence>
<dbReference type="PROSITE" id="PS50837">
    <property type="entry name" value="NACHT"/>
    <property type="match status" value="1"/>
</dbReference>
<evidence type="ECO:0000259" key="1">
    <source>
        <dbReference type="PROSITE" id="PS50837"/>
    </source>
</evidence>